<keyword evidence="6" id="KW-0227">DNA damage</keyword>
<dbReference type="PANTHER" id="PTHR10133:SF27">
    <property type="entry name" value="DNA POLYMERASE NU"/>
    <property type="match status" value="1"/>
</dbReference>
<dbReference type="PANTHER" id="PTHR10133">
    <property type="entry name" value="DNA POLYMERASE I"/>
    <property type="match status" value="1"/>
</dbReference>
<accession>A0A2G9ZES2</accession>
<dbReference type="Gene3D" id="3.30.70.370">
    <property type="match status" value="1"/>
</dbReference>
<dbReference type="InterPro" id="IPR002421">
    <property type="entry name" value="5-3_exonuclease"/>
</dbReference>
<keyword evidence="5" id="KW-0235">DNA replication</keyword>
<dbReference type="CDD" id="cd09859">
    <property type="entry name" value="PIN_53EXO"/>
    <property type="match status" value="1"/>
</dbReference>
<dbReference type="GO" id="GO:0006261">
    <property type="term" value="P:DNA-templated DNA replication"/>
    <property type="evidence" value="ECO:0007669"/>
    <property type="project" value="InterPro"/>
</dbReference>
<keyword evidence="8" id="KW-0238">DNA-binding</keyword>
<dbReference type="InterPro" id="IPR036279">
    <property type="entry name" value="5-3_exonuclease_C_sf"/>
</dbReference>
<evidence type="ECO:0000259" key="11">
    <source>
        <dbReference type="SMART" id="SM00475"/>
    </source>
</evidence>
<evidence type="ECO:0000256" key="8">
    <source>
        <dbReference type="ARBA" id="ARBA00023125"/>
    </source>
</evidence>
<dbReference type="FunFam" id="1.10.150.20:FF:000003">
    <property type="entry name" value="DNA polymerase I"/>
    <property type="match status" value="1"/>
</dbReference>
<dbReference type="SUPFAM" id="SSF88723">
    <property type="entry name" value="PIN domain-like"/>
    <property type="match status" value="1"/>
</dbReference>
<keyword evidence="9" id="KW-0234">DNA repair</keyword>
<dbReference type="Gene3D" id="1.10.150.20">
    <property type="entry name" value="5' to 3' exonuclease, C-terminal subdomain"/>
    <property type="match status" value="2"/>
</dbReference>
<dbReference type="InterPro" id="IPR002298">
    <property type="entry name" value="DNA_polymerase_A"/>
</dbReference>
<keyword evidence="3" id="KW-0808">Transferase</keyword>
<protein>
    <recommendedName>
        <fullName evidence="2">DNA-directed DNA polymerase</fullName>
        <ecNumber evidence="2">2.7.7.7</ecNumber>
    </recommendedName>
</protein>
<sequence>MQENNKSKKFLIIDSNAVIHRAFHALPPLKTQKGEIVNAIYGFCLILFKTLKDIKPDFVVACFDVKAPTLKHAMSPLYKAKRKKAPDELYSQIDGVKKILNVFGIPVFEKPGYEADDLIAELAIKIQAKQVKPKLETIILTGDNDALQLVNKVTKVFFLRRGVKDIVLFGEKEVKEKYQGLLPYQLTDFRALRGDPSDNIPGVTGIGEKTAIELLNKFTSLENIYQVIEEKSKKLKEIKPAVLEKLIKYKEQALLSKDLATPNLNSGTSFSLEKLAFGSFKKEEVEGILKEFEFFALLNKIPSKGVFQQAEMFSPLKAENKTEQEIEAMENQGVFSKKVVLLEKDLIPVVKQMEQNGIKVDVKSLTHLSNKLTKELALFKKEIYQKAGKEFNINSSQQLSDILFSELKISTDKVKKTPKGALSTNIKELVKLKGEHPLIDFLIKYRELFKLKTGFVDALPRVINSKTGRIHPKFHQLGTETGRMSCSSPNLQNIPVKGEMGKEIRKCFIAEDGFAFVSADYSQMELKIAAHLSRDLKMIKAFKEGKDIHILTASEIFNKPQKDITKEDRNLAKTLNFGILYGMGPVSFSQQAGLSRKIAKEFIEKYFTQFSQLKSFIEEQKGKALKDGFTETILGRKRFFLEINSRDQRIRAQAERMAVNLPLQGSAAEIMKMAMLRIAKQGVLNKNCKLLLQIHDEFLFEIKSELAKTTSLKIKNIMEGVIKMEFPLTVEVKTGPDWGSLELI</sequence>
<evidence type="ECO:0000256" key="7">
    <source>
        <dbReference type="ARBA" id="ARBA00022932"/>
    </source>
</evidence>
<evidence type="ECO:0000256" key="6">
    <source>
        <dbReference type="ARBA" id="ARBA00022763"/>
    </source>
</evidence>
<evidence type="ECO:0000256" key="9">
    <source>
        <dbReference type="ARBA" id="ARBA00023204"/>
    </source>
</evidence>
<dbReference type="Pfam" id="PF00476">
    <property type="entry name" value="DNA_pol_A"/>
    <property type="match status" value="1"/>
</dbReference>
<keyword evidence="7" id="KW-0239">DNA-directed DNA polymerase</keyword>
<dbReference type="Pfam" id="PF02739">
    <property type="entry name" value="5_3_exonuc_N"/>
    <property type="match status" value="1"/>
</dbReference>
<comment type="similarity">
    <text evidence="1">Belongs to the DNA polymerase type-A family.</text>
</comment>
<dbReference type="SMART" id="SM00482">
    <property type="entry name" value="POLAc"/>
    <property type="match status" value="1"/>
</dbReference>
<evidence type="ECO:0000259" key="12">
    <source>
        <dbReference type="SMART" id="SM00482"/>
    </source>
</evidence>
<dbReference type="SMART" id="SM00475">
    <property type="entry name" value="53EXOc"/>
    <property type="match status" value="1"/>
</dbReference>
<dbReference type="GO" id="GO:0003887">
    <property type="term" value="F:DNA-directed DNA polymerase activity"/>
    <property type="evidence" value="ECO:0007669"/>
    <property type="project" value="UniProtKB-KW"/>
</dbReference>
<feature type="domain" description="5'-3' exonuclease" evidence="11">
    <location>
        <begin position="8"/>
        <end position="278"/>
    </location>
</feature>
<dbReference type="InterPro" id="IPR020046">
    <property type="entry name" value="5-3_exonucl_a-hlix_arch_N"/>
</dbReference>
<dbReference type="SMART" id="SM00279">
    <property type="entry name" value="HhH2"/>
    <property type="match status" value="1"/>
</dbReference>
<dbReference type="SUPFAM" id="SSF56672">
    <property type="entry name" value="DNA/RNA polymerases"/>
    <property type="match status" value="1"/>
</dbReference>
<evidence type="ECO:0000256" key="2">
    <source>
        <dbReference type="ARBA" id="ARBA00012417"/>
    </source>
</evidence>
<dbReference type="AlphaFoldDB" id="A0A2G9ZES2"/>
<dbReference type="InterPro" id="IPR029060">
    <property type="entry name" value="PIN-like_dom_sf"/>
</dbReference>
<dbReference type="PRINTS" id="PR00868">
    <property type="entry name" value="DNAPOLI"/>
</dbReference>
<dbReference type="EC" id="2.7.7.7" evidence="2"/>
<dbReference type="GO" id="GO:0003677">
    <property type="term" value="F:DNA binding"/>
    <property type="evidence" value="ECO:0007669"/>
    <property type="project" value="UniProtKB-KW"/>
</dbReference>
<proteinExistence type="inferred from homology"/>
<dbReference type="Gene3D" id="3.40.50.1010">
    <property type="entry name" value="5'-nuclease"/>
    <property type="match status" value="1"/>
</dbReference>
<reference evidence="13 14" key="1">
    <citation type="submission" date="2017-09" db="EMBL/GenBank/DDBJ databases">
        <title>Depth-based differentiation of microbial function through sediment-hosted aquifers and enrichment of novel symbionts in the deep terrestrial subsurface.</title>
        <authorList>
            <person name="Probst A.J."/>
            <person name="Ladd B."/>
            <person name="Jarett J.K."/>
            <person name="Geller-Mcgrath D.E."/>
            <person name="Sieber C.M."/>
            <person name="Emerson J.B."/>
            <person name="Anantharaman K."/>
            <person name="Thomas B.C."/>
            <person name="Malmstrom R."/>
            <person name="Stieglmeier M."/>
            <person name="Klingl A."/>
            <person name="Woyke T."/>
            <person name="Ryan C.M."/>
            <person name="Banfield J.F."/>
        </authorList>
    </citation>
    <scope>NUCLEOTIDE SEQUENCE [LARGE SCALE GENOMIC DNA]</scope>
    <source>
        <strain evidence="13">CG23_combo_of_CG06-09_8_20_14_all_37_87_8</strain>
    </source>
</reference>
<dbReference type="FunFam" id="1.10.150.20:FF:000002">
    <property type="entry name" value="DNA polymerase I"/>
    <property type="match status" value="1"/>
</dbReference>
<dbReference type="InterPro" id="IPR043502">
    <property type="entry name" value="DNA/RNA_pol_sf"/>
</dbReference>
<evidence type="ECO:0000313" key="14">
    <source>
        <dbReference type="Proteomes" id="UP000230447"/>
    </source>
</evidence>
<dbReference type="Pfam" id="PF01367">
    <property type="entry name" value="5_3_exonuc"/>
    <property type="match status" value="1"/>
</dbReference>
<evidence type="ECO:0000256" key="4">
    <source>
        <dbReference type="ARBA" id="ARBA00022695"/>
    </source>
</evidence>
<dbReference type="CDD" id="cd08637">
    <property type="entry name" value="DNA_pol_A_pol_I_C"/>
    <property type="match status" value="1"/>
</dbReference>
<keyword evidence="4" id="KW-0548">Nucleotidyltransferase</keyword>
<dbReference type="GO" id="GO:0006302">
    <property type="term" value="P:double-strand break repair"/>
    <property type="evidence" value="ECO:0007669"/>
    <property type="project" value="TreeGrafter"/>
</dbReference>
<organism evidence="13 14">
    <name type="scientific">bacterium (Candidatus Gribaldobacteria) CG23_combo_of_CG06-09_8_20_14_all_37_87_8</name>
    <dbReference type="NCBI Taxonomy" id="2014278"/>
    <lineage>
        <taxon>Bacteria</taxon>
        <taxon>Candidatus Gribaldobacteria</taxon>
    </lineage>
</organism>
<dbReference type="InterPro" id="IPR001098">
    <property type="entry name" value="DNA-dir_DNA_pol_A_palm_dom"/>
</dbReference>
<name>A0A2G9ZES2_9BACT</name>
<evidence type="ECO:0000256" key="3">
    <source>
        <dbReference type="ARBA" id="ARBA00022679"/>
    </source>
</evidence>
<evidence type="ECO:0000256" key="1">
    <source>
        <dbReference type="ARBA" id="ARBA00007705"/>
    </source>
</evidence>
<dbReference type="Gene3D" id="1.20.1060.10">
    <property type="entry name" value="Taq DNA Polymerase, Chain T, domain 4"/>
    <property type="match status" value="1"/>
</dbReference>
<feature type="domain" description="DNA-directed DNA polymerase family A palm" evidence="12">
    <location>
        <begin position="501"/>
        <end position="706"/>
    </location>
</feature>
<evidence type="ECO:0000256" key="5">
    <source>
        <dbReference type="ARBA" id="ARBA00022705"/>
    </source>
</evidence>
<dbReference type="GO" id="GO:0008409">
    <property type="term" value="F:5'-3' exonuclease activity"/>
    <property type="evidence" value="ECO:0007669"/>
    <property type="project" value="InterPro"/>
</dbReference>
<dbReference type="SUPFAM" id="SSF47807">
    <property type="entry name" value="5' to 3' exonuclease, C-terminal subdomain"/>
    <property type="match status" value="1"/>
</dbReference>
<comment type="catalytic activity">
    <reaction evidence="10">
        <text>DNA(n) + a 2'-deoxyribonucleoside 5'-triphosphate = DNA(n+1) + diphosphate</text>
        <dbReference type="Rhea" id="RHEA:22508"/>
        <dbReference type="Rhea" id="RHEA-COMP:17339"/>
        <dbReference type="Rhea" id="RHEA-COMP:17340"/>
        <dbReference type="ChEBI" id="CHEBI:33019"/>
        <dbReference type="ChEBI" id="CHEBI:61560"/>
        <dbReference type="ChEBI" id="CHEBI:173112"/>
        <dbReference type="EC" id="2.7.7.7"/>
    </reaction>
</comment>
<evidence type="ECO:0000256" key="10">
    <source>
        <dbReference type="ARBA" id="ARBA00049244"/>
    </source>
</evidence>
<dbReference type="CDD" id="cd09898">
    <property type="entry name" value="H3TH_53EXO"/>
    <property type="match status" value="1"/>
</dbReference>
<dbReference type="InterPro" id="IPR008918">
    <property type="entry name" value="HhH2"/>
</dbReference>
<dbReference type="EMBL" id="PCSB01000049">
    <property type="protein sequence ID" value="PIP31669.1"/>
    <property type="molecule type" value="Genomic_DNA"/>
</dbReference>
<dbReference type="InterPro" id="IPR020045">
    <property type="entry name" value="DNA_polI_H3TH"/>
</dbReference>
<comment type="caution">
    <text evidence="13">The sequence shown here is derived from an EMBL/GenBank/DDBJ whole genome shotgun (WGS) entry which is preliminary data.</text>
</comment>
<dbReference type="FunFam" id="1.20.1060.10:FF:000001">
    <property type="entry name" value="DNA polymerase I"/>
    <property type="match status" value="1"/>
</dbReference>
<dbReference type="Proteomes" id="UP000230447">
    <property type="component" value="Unassembled WGS sequence"/>
</dbReference>
<gene>
    <name evidence="13" type="ORF">COX24_02315</name>
</gene>
<evidence type="ECO:0000313" key="13">
    <source>
        <dbReference type="EMBL" id="PIP31669.1"/>
    </source>
</evidence>